<evidence type="ECO:0000313" key="1">
    <source>
        <dbReference type="EMBL" id="JAE17650.1"/>
    </source>
</evidence>
<organism evidence="1">
    <name type="scientific">Arundo donax</name>
    <name type="common">Giant reed</name>
    <name type="synonym">Donax arundinaceus</name>
    <dbReference type="NCBI Taxonomy" id="35708"/>
    <lineage>
        <taxon>Eukaryota</taxon>
        <taxon>Viridiplantae</taxon>
        <taxon>Streptophyta</taxon>
        <taxon>Embryophyta</taxon>
        <taxon>Tracheophyta</taxon>
        <taxon>Spermatophyta</taxon>
        <taxon>Magnoliopsida</taxon>
        <taxon>Liliopsida</taxon>
        <taxon>Poales</taxon>
        <taxon>Poaceae</taxon>
        <taxon>PACMAD clade</taxon>
        <taxon>Arundinoideae</taxon>
        <taxon>Arundineae</taxon>
        <taxon>Arundo</taxon>
    </lineage>
</organism>
<proteinExistence type="predicted"/>
<sequence>MQLKIVLSSSAKLMSLIMILERLLQQLLQATVNCGLRRMHW</sequence>
<dbReference type="AlphaFoldDB" id="A0A0A9FXU6"/>
<reference evidence="1" key="1">
    <citation type="submission" date="2014-09" db="EMBL/GenBank/DDBJ databases">
        <authorList>
            <person name="Magalhaes I.L.F."/>
            <person name="Oliveira U."/>
            <person name="Santos F.R."/>
            <person name="Vidigal T.H.D.A."/>
            <person name="Brescovit A.D."/>
            <person name="Santos A.J."/>
        </authorList>
    </citation>
    <scope>NUCLEOTIDE SEQUENCE</scope>
    <source>
        <tissue evidence="1">Shoot tissue taken approximately 20 cm above the soil surface</tissue>
    </source>
</reference>
<name>A0A0A9FXU6_ARUDO</name>
<accession>A0A0A9FXU6</accession>
<protein>
    <submittedName>
        <fullName evidence="1">Uncharacterized protein</fullName>
    </submittedName>
</protein>
<reference evidence="1" key="2">
    <citation type="journal article" date="2015" name="Data Brief">
        <title>Shoot transcriptome of the giant reed, Arundo donax.</title>
        <authorList>
            <person name="Barrero R.A."/>
            <person name="Guerrero F.D."/>
            <person name="Moolhuijzen P."/>
            <person name="Goolsby J.A."/>
            <person name="Tidwell J."/>
            <person name="Bellgard S.E."/>
            <person name="Bellgard M.I."/>
        </authorList>
    </citation>
    <scope>NUCLEOTIDE SEQUENCE</scope>
    <source>
        <tissue evidence="1">Shoot tissue taken approximately 20 cm above the soil surface</tissue>
    </source>
</reference>
<dbReference type="EMBL" id="GBRH01180246">
    <property type="protein sequence ID" value="JAE17650.1"/>
    <property type="molecule type" value="Transcribed_RNA"/>
</dbReference>